<keyword evidence="4" id="KW-1185">Reference proteome</keyword>
<organism evidence="3 4">
    <name type="scientific">Flavobacterium piscinae</name>
    <dbReference type="NCBI Taxonomy" id="2506424"/>
    <lineage>
        <taxon>Bacteria</taxon>
        <taxon>Pseudomonadati</taxon>
        <taxon>Bacteroidota</taxon>
        <taxon>Flavobacteriia</taxon>
        <taxon>Flavobacteriales</taxon>
        <taxon>Flavobacteriaceae</taxon>
        <taxon>Flavobacterium</taxon>
    </lineage>
</organism>
<dbReference type="InterPro" id="IPR001173">
    <property type="entry name" value="Glyco_trans_2-like"/>
</dbReference>
<proteinExistence type="predicted"/>
<feature type="domain" description="Glycosyltransferase 2-like" evidence="2">
    <location>
        <begin position="5"/>
        <end position="112"/>
    </location>
</feature>
<keyword evidence="1" id="KW-1133">Transmembrane helix</keyword>
<dbReference type="Proteomes" id="UP000289734">
    <property type="component" value="Unassembled WGS sequence"/>
</dbReference>
<name>A0A4Q1KHZ9_9FLAO</name>
<dbReference type="RefSeq" id="WP_129465625.1">
    <property type="nucleotide sequence ID" value="NZ_SBKQ01000020.1"/>
</dbReference>
<dbReference type="PANTHER" id="PTHR22916:SF3">
    <property type="entry name" value="UDP-GLCNAC:BETAGAL BETA-1,3-N-ACETYLGLUCOSAMINYLTRANSFERASE-LIKE PROTEIN 1"/>
    <property type="match status" value="1"/>
</dbReference>
<protein>
    <submittedName>
        <fullName evidence="3">Glycosyltransferase family 2 protein</fullName>
    </submittedName>
</protein>
<accession>A0A4Q1KHZ9</accession>
<sequence>MKSITVFTPAYNRAYCLHLLYESLVRQTNQDFHWLIIDDGSTDNTEEVVRQWLEEGKISMQYHKQTNKGMVGAHNTAHYMMETELCVCMDSDDFMPDNAIERILALWKEHGYPESAGLVGLDAFKDGKIVGTKLPENVKECKFSELYVKYNVSGDKKFVHNRKVFNRYLPYPFFDGEKFPITSYLYLFIEQKHKILLFNEVFCIVEYMPDGLSMNLFNQYKESPKSFAHYRKAKMQFALNYKERFKNAIHYVSSSLMAKNFKFLIESPFILTTLLAFPFGVILYFYLMNTKKKAILKT</sequence>
<keyword evidence="1" id="KW-0812">Transmembrane</keyword>
<evidence type="ECO:0000313" key="4">
    <source>
        <dbReference type="Proteomes" id="UP000289734"/>
    </source>
</evidence>
<evidence type="ECO:0000256" key="1">
    <source>
        <dbReference type="SAM" id="Phobius"/>
    </source>
</evidence>
<dbReference type="GO" id="GO:0016758">
    <property type="term" value="F:hexosyltransferase activity"/>
    <property type="evidence" value="ECO:0007669"/>
    <property type="project" value="UniProtKB-ARBA"/>
</dbReference>
<keyword evidence="3" id="KW-0808">Transferase</keyword>
<dbReference type="Pfam" id="PF00535">
    <property type="entry name" value="Glycos_transf_2"/>
    <property type="match status" value="1"/>
</dbReference>
<evidence type="ECO:0000259" key="2">
    <source>
        <dbReference type="Pfam" id="PF00535"/>
    </source>
</evidence>
<gene>
    <name evidence="3" type="ORF">EQG68_14580</name>
</gene>
<keyword evidence="1" id="KW-0472">Membrane</keyword>
<reference evidence="4" key="1">
    <citation type="submission" date="2019-01" db="EMBL/GenBank/DDBJ databases">
        <title>Cytophagaceae bacterium strain CAR-16.</title>
        <authorList>
            <person name="Chen W.-M."/>
        </authorList>
    </citation>
    <scope>NUCLEOTIDE SEQUENCE [LARGE SCALE GENOMIC DNA]</scope>
    <source>
        <strain evidence="4">ICH-30</strain>
    </source>
</reference>
<dbReference type="PANTHER" id="PTHR22916">
    <property type="entry name" value="GLYCOSYLTRANSFERASE"/>
    <property type="match status" value="1"/>
</dbReference>
<dbReference type="InterPro" id="IPR029044">
    <property type="entry name" value="Nucleotide-diphossugar_trans"/>
</dbReference>
<comment type="caution">
    <text evidence="3">The sequence shown here is derived from an EMBL/GenBank/DDBJ whole genome shotgun (WGS) entry which is preliminary data.</text>
</comment>
<dbReference type="CDD" id="cd00761">
    <property type="entry name" value="Glyco_tranf_GTA_type"/>
    <property type="match status" value="1"/>
</dbReference>
<dbReference type="OrthoDB" id="9810303at2"/>
<dbReference type="SUPFAM" id="SSF53448">
    <property type="entry name" value="Nucleotide-diphospho-sugar transferases"/>
    <property type="match status" value="1"/>
</dbReference>
<feature type="transmembrane region" description="Helical" evidence="1">
    <location>
        <begin position="269"/>
        <end position="287"/>
    </location>
</feature>
<dbReference type="AlphaFoldDB" id="A0A4Q1KHZ9"/>
<evidence type="ECO:0000313" key="3">
    <source>
        <dbReference type="EMBL" id="RXR27726.1"/>
    </source>
</evidence>
<dbReference type="Gene3D" id="3.90.550.10">
    <property type="entry name" value="Spore Coat Polysaccharide Biosynthesis Protein SpsA, Chain A"/>
    <property type="match status" value="1"/>
</dbReference>
<dbReference type="EMBL" id="SBKQ01000020">
    <property type="protein sequence ID" value="RXR27726.1"/>
    <property type="molecule type" value="Genomic_DNA"/>
</dbReference>